<feature type="domain" description="ACT" evidence="1">
    <location>
        <begin position="39"/>
        <end position="112"/>
    </location>
</feature>
<organism evidence="2 3">
    <name type="scientific">Carboxydocella sporoproducens DSM 16521</name>
    <dbReference type="NCBI Taxonomy" id="1121270"/>
    <lineage>
        <taxon>Bacteria</taxon>
        <taxon>Bacillati</taxon>
        <taxon>Bacillota</taxon>
        <taxon>Clostridia</taxon>
        <taxon>Eubacteriales</taxon>
        <taxon>Clostridiales Family XVI. Incertae Sedis</taxon>
        <taxon>Carboxydocella</taxon>
    </lineage>
</organism>
<evidence type="ECO:0000313" key="3">
    <source>
        <dbReference type="Proteomes" id="UP000189933"/>
    </source>
</evidence>
<keyword evidence="3" id="KW-1185">Reference proteome</keyword>
<dbReference type="Gene3D" id="3.30.70.260">
    <property type="match status" value="1"/>
</dbReference>
<name>A0A1T4RW93_9FIRM</name>
<dbReference type="EMBL" id="FUXM01000037">
    <property type="protein sequence ID" value="SKA20250.1"/>
    <property type="molecule type" value="Genomic_DNA"/>
</dbReference>
<dbReference type="InterPro" id="IPR002912">
    <property type="entry name" value="ACT_dom"/>
</dbReference>
<dbReference type="FunFam" id="3.30.70.260:FF:000008">
    <property type="entry name" value="D-3-phosphoglycerate dehydrogenase, chloroplastic"/>
    <property type="match status" value="1"/>
</dbReference>
<reference evidence="3" key="1">
    <citation type="submission" date="2017-02" db="EMBL/GenBank/DDBJ databases">
        <authorList>
            <person name="Varghese N."/>
            <person name="Submissions S."/>
        </authorList>
    </citation>
    <scope>NUCLEOTIDE SEQUENCE [LARGE SCALE GENOMIC DNA]</scope>
    <source>
        <strain evidence="3">DSM 16521</strain>
    </source>
</reference>
<evidence type="ECO:0000313" key="2">
    <source>
        <dbReference type="EMBL" id="SKA20250.1"/>
    </source>
</evidence>
<dbReference type="AlphaFoldDB" id="A0A1T4RW93"/>
<dbReference type="Proteomes" id="UP000189933">
    <property type="component" value="Unassembled WGS sequence"/>
</dbReference>
<protein>
    <submittedName>
        <fullName evidence="2">L-serine dehydratase, iron-sulfur-dependent, beta subunit</fullName>
    </submittedName>
</protein>
<dbReference type="InterPro" id="IPR045865">
    <property type="entry name" value="ACT-like_dom_sf"/>
</dbReference>
<proteinExistence type="predicted"/>
<dbReference type="Pfam" id="PF01842">
    <property type="entry name" value="ACT"/>
    <property type="match status" value="1"/>
</dbReference>
<accession>A0A1T4RW93</accession>
<dbReference type="SUPFAM" id="SSF55021">
    <property type="entry name" value="ACT-like"/>
    <property type="match status" value="1"/>
</dbReference>
<dbReference type="CDD" id="cd04903">
    <property type="entry name" value="ACT_LSD"/>
    <property type="match status" value="1"/>
</dbReference>
<sequence length="112" mass="11872">MRGQSGKVVDLVASSIGGGNIRVVNLLGFPVDFSGQFHTLIIPHRDRPGLIAAVSGLLAESGINIAQMKVTREQRGAEAIMIIETDQNCPESLASQIKGIANIQDVIVVKPL</sequence>
<gene>
    <name evidence="2" type="ORF">SAMN02745885_02302</name>
</gene>
<evidence type="ECO:0000259" key="1">
    <source>
        <dbReference type="PROSITE" id="PS51671"/>
    </source>
</evidence>
<dbReference type="PROSITE" id="PS51671">
    <property type="entry name" value="ACT"/>
    <property type="match status" value="1"/>
</dbReference>